<protein>
    <submittedName>
        <fullName evidence="1">Alpha/beta hydrolase</fullName>
    </submittedName>
</protein>
<evidence type="ECO:0000313" key="1">
    <source>
        <dbReference type="EMBL" id="UUM31703.1"/>
    </source>
</evidence>
<dbReference type="Proteomes" id="UP001058602">
    <property type="component" value="Chromosome 1"/>
</dbReference>
<dbReference type="RefSeq" id="WP_257085428.1">
    <property type="nucleotide sequence ID" value="NZ_CP102096.1"/>
</dbReference>
<dbReference type="SUPFAM" id="SSF53474">
    <property type="entry name" value="alpha/beta-Hydrolases"/>
    <property type="match status" value="1"/>
</dbReference>
<proteinExistence type="predicted"/>
<dbReference type="GO" id="GO:0016787">
    <property type="term" value="F:hydrolase activity"/>
    <property type="evidence" value="ECO:0007669"/>
    <property type="project" value="UniProtKB-KW"/>
</dbReference>
<keyword evidence="2" id="KW-1185">Reference proteome</keyword>
<organism evidence="1 2">
    <name type="scientific">Vibrio japonicus</name>
    <dbReference type="NCBI Taxonomy" id="1824638"/>
    <lineage>
        <taxon>Bacteria</taxon>
        <taxon>Pseudomonadati</taxon>
        <taxon>Pseudomonadota</taxon>
        <taxon>Gammaproteobacteria</taxon>
        <taxon>Vibrionales</taxon>
        <taxon>Vibrionaceae</taxon>
        <taxon>Vibrio</taxon>
    </lineage>
</organism>
<keyword evidence="1" id="KW-0378">Hydrolase</keyword>
<evidence type="ECO:0000313" key="2">
    <source>
        <dbReference type="Proteomes" id="UP001058602"/>
    </source>
</evidence>
<sequence>MLDDHHFEEIGSLAFMSEVMNSVESEIMFFIHGFSNQPYEHVFPRAKQIHDQLSDASLSQIKVVPIIWPCDDDFGIIKDYWDDQESAESSGQYLSRAISKLVSWQDSNLDKPCMKRMHVLAHSMGARVLMKCLSHWAKKFGGGGVPYLFKNVFLMASDIPNHALQPDEEGIHIARSAQRVICYYANDDFSMPASKIANTRNAVFSRRIGHTGPEDQSKTPLNVYSVNCDAFNNTFDTPKGHTYFLDKNSVKSPAFQHIVQVLKTRTPNLGSRNVEL</sequence>
<dbReference type="EMBL" id="CP102096">
    <property type="protein sequence ID" value="UUM31703.1"/>
    <property type="molecule type" value="Genomic_DNA"/>
</dbReference>
<name>A0ABY5LLJ3_9VIBR</name>
<dbReference type="Pfam" id="PF05990">
    <property type="entry name" value="DUF900"/>
    <property type="match status" value="1"/>
</dbReference>
<dbReference type="InterPro" id="IPR029058">
    <property type="entry name" value="AB_hydrolase_fold"/>
</dbReference>
<reference evidence="1" key="1">
    <citation type="submission" date="2022-07" db="EMBL/GenBank/DDBJ databases">
        <title>Complete genome of Vibrio japonicus strain JCM 31412T and phylogenomic assessment of the Nereis clade of the genus Vibrio.</title>
        <authorList>
            <person name="Shlafstein M.D."/>
            <person name="Emsley S.A."/>
            <person name="Ushijima B."/>
            <person name="Videau P."/>
            <person name="Saw J.H."/>
        </authorList>
    </citation>
    <scope>NUCLEOTIDE SEQUENCE</scope>
    <source>
        <strain evidence="1">JCM 31412</strain>
    </source>
</reference>
<dbReference type="InterPro" id="IPR010297">
    <property type="entry name" value="DUF900_hydrolase"/>
</dbReference>
<dbReference type="Gene3D" id="3.40.50.1820">
    <property type="entry name" value="alpha/beta hydrolase"/>
    <property type="match status" value="1"/>
</dbReference>
<gene>
    <name evidence="1" type="ORF">NP165_06095</name>
</gene>
<accession>A0ABY5LLJ3</accession>